<organism evidence="1 2">
    <name type="scientific">Araneus ventricosus</name>
    <name type="common">Orbweaver spider</name>
    <name type="synonym">Epeira ventricosa</name>
    <dbReference type="NCBI Taxonomy" id="182803"/>
    <lineage>
        <taxon>Eukaryota</taxon>
        <taxon>Metazoa</taxon>
        <taxon>Ecdysozoa</taxon>
        <taxon>Arthropoda</taxon>
        <taxon>Chelicerata</taxon>
        <taxon>Arachnida</taxon>
        <taxon>Araneae</taxon>
        <taxon>Araneomorphae</taxon>
        <taxon>Entelegynae</taxon>
        <taxon>Araneoidea</taxon>
        <taxon>Araneidae</taxon>
        <taxon>Araneus</taxon>
    </lineage>
</organism>
<accession>A0A4Y2E9K6</accession>
<dbReference type="Proteomes" id="UP000499080">
    <property type="component" value="Unassembled WGS sequence"/>
</dbReference>
<sequence>MGMATCDHSFKFMDVPRTDQSTAWKTSVFLCESGVFPKAGPNVQNTRREWKKLHRITHSLDEASVHKKTEGRLVEDSDELKSGLRVRFLLIYSW</sequence>
<evidence type="ECO:0000313" key="1">
    <source>
        <dbReference type="EMBL" id="GBM25762.1"/>
    </source>
</evidence>
<proteinExistence type="predicted"/>
<protein>
    <submittedName>
        <fullName evidence="1">Uncharacterized protein</fullName>
    </submittedName>
</protein>
<reference evidence="1 2" key="1">
    <citation type="journal article" date="2019" name="Sci. Rep.">
        <title>Orb-weaving spider Araneus ventricosus genome elucidates the spidroin gene catalogue.</title>
        <authorList>
            <person name="Kono N."/>
            <person name="Nakamura H."/>
            <person name="Ohtoshi R."/>
            <person name="Moran D.A.P."/>
            <person name="Shinohara A."/>
            <person name="Yoshida Y."/>
            <person name="Fujiwara M."/>
            <person name="Mori M."/>
            <person name="Tomita M."/>
            <person name="Arakawa K."/>
        </authorList>
    </citation>
    <scope>NUCLEOTIDE SEQUENCE [LARGE SCALE GENOMIC DNA]</scope>
</reference>
<keyword evidence="2" id="KW-1185">Reference proteome</keyword>
<evidence type="ECO:0000313" key="2">
    <source>
        <dbReference type="Proteomes" id="UP000499080"/>
    </source>
</evidence>
<dbReference type="EMBL" id="BGPR01000545">
    <property type="protein sequence ID" value="GBM25762.1"/>
    <property type="molecule type" value="Genomic_DNA"/>
</dbReference>
<comment type="caution">
    <text evidence="1">The sequence shown here is derived from an EMBL/GenBank/DDBJ whole genome shotgun (WGS) entry which is preliminary data.</text>
</comment>
<dbReference type="AlphaFoldDB" id="A0A4Y2E9K6"/>
<name>A0A4Y2E9K6_ARAVE</name>
<gene>
    <name evidence="1" type="ORF">AVEN_2124_1</name>
</gene>